<name>A0A0H5QAY9_NEIMI</name>
<reference evidence="1 2" key="1">
    <citation type="submission" date="2014-11" db="EMBL/GenBank/DDBJ databases">
        <authorList>
            <person name="Diene M.Seydina."/>
        </authorList>
    </citation>
    <scope>NUCLEOTIDE SEQUENCE [LARGE SCALE GENOMIC DNA]</scope>
    <source>
        <strain evidence="1 2">Neisseria meningitidis CHUV</strain>
    </source>
</reference>
<feature type="non-terminal residue" evidence="1">
    <location>
        <position position="1"/>
    </location>
</feature>
<evidence type="ECO:0000313" key="2">
    <source>
        <dbReference type="Proteomes" id="UP000182715"/>
    </source>
</evidence>
<dbReference type="Proteomes" id="UP000182715">
    <property type="component" value="Unassembled WGS sequence"/>
</dbReference>
<proteinExistence type="predicted"/>
<organism evidence="1 2">
    <name type="scientific">Neisseria meningitidis serogroup B</name>
    <dbReference type="NCBI Taxonomy" id="491"/>
    <lineage>
        <taxon>Bacteria</taxon>
        <taxon>Pseudomonadati</taxon>
        <taxon>Pseudomonadota</taxon>
        <taxon>Betaproteobacteria</taxon>
        <taxon>Neisseriales</taxon>
        <taxon>Neisseriaceae</taxon>
        <taxon>Neisseria</taxon>
    </lineage>
</organism>
<dbReference type="EMBL" id="CVTF01000056">
    <property type="protein sequence ID" value="CRY99217.1"/>
    <property type="molecule type" value="Genomic_DNA"/>
</dbReference>
<accession>A0A0H5QAY9</accession>
<protein>
    <submittedName>
        <fullName evidence="1">Uncharacterized protein</fullName>
    </submittedName>
</protein>
<dbReference type="AlphaFoldDB" id="A0A0H5QAY9"/>
<evidence type="ECO:0000313" key="1">
    <source>
        <dbReference type="EMBL" id="CRY99217.1"/>
    </source>
</evidence>
<sequence>VSCFFCLPRVARCNVKFSGYAAGSQLGAGGCGGGLECCFGQVVL</sequence>